<feature type="domain" description="7TM GPCR serpentine receptor class x (Srx)" evidence="2">
    <location>
        <begin position="71"/>
        <end position="130"/>
    </location>
</feature>
<accession>A0AAD5QC63</accession>
<dbReference type="AlphaFoldDB" id="A0AAD5QC63"/>
<keyword evidence="1" id="KW-0812">Transmembrane</keyword>
<evidence type="ECO:0000256" key="1">
    <source>
        <dbReference type="SAM" id="Phobius"/>
    </source>
</evidence>
<keyword evidence="1" id="KW-1133">Transmembrane helix</keyword>
<reference evidence="3" key="1">
    <citation type="submission" date="2021-06" db="EMBL/GenBank/DDBJ databases">
        <title>Parelaphostrongylus tenuis whole genome reference sequence.</title>
        <authorList>
            <person name="Garwood T.J."/>
            <person name="Larsen P.A."/>
            <person name="Fountain-Jones N.M."/>
            <person name="Garbe J.R."/>
            <person name="Macchietto M.G."/>
            <person name="Kania S.A."/>
            <person name="Gerhold R.W."/>
            <person name="Richards J.E."/>
            <person name="Wolf T.M."/>
        </authorList>
    </citation>
    <scope>NUCLEOTIDE SEQUENCE</scope>
    <source>
        <strain evidence="3">MNPRO001-30</strain>
        <tissue evidence="3">Meninges</tissue>
    </source>
</reference>
<sequence length="226" mass="25324">MIRNFFIWGKNLDCAQRNSAYVKEAFDITILYKACLMTLCDNLRISHMEILSSIPMYIHSENIAVSAIMVVIGVFGLVSNTAAILSVRYNPALRSSFGLLCLSHSIANMGSLLIFVFWITPITLLPNEDIFHNSIGISSDVDQRKRHEREVRFVKQLQLHQGLCGLDEPHGVQMFDNMEKFKVADFCPVALGIAIFTAANASIIAALNQTINMVTKCAVRTRQIRD</sequence>
<dbReference type="EMBL" id="JAHQIW010000119">
    <property type="protein sequence ID" value="KAJ1346167.1"/>
    <property type="molecule type" value="Genomic_DNA"/>
</dbReference>
<comment type="caution">
    <text evidence="3">The sequence shown here is derived from an EMBL/GenBank/DDBJ whole genome shotgun (WGS) entry which is preliminary data.</text>
</comment>
<name>A0AAD5QC63_PARTN</name>
<dbReference type="SUPFAM" id="SSF81321">
    <property type="entry name" value="Family A G protein-coupled receptor-like"/>
    <property type="match status" value="1"/>
</dbReference>
<proteinExistence type="predicted"/>
<dbReference type="InterPro" id="IPR019430">
    <property type="entry name" value="7TM_GPCR_serpentine_rcpt_Srx"/>
</dbReference>
<evidence type="ECO:0000313" key="4">
    <source>
        <dbReference type="Proteomes" id="UP001196413"/>
    </source>
</evidence>
<keyword evidence="1" id="KW-0472">Membrane</keyword>
<feature type="transmembrane region" description="Helical" evidence="1">
    <location>
        <begin position="63"/>
        <end position="85"/>
    </location>
</feature>
<dbReference type="Pfam" id="PF10328">
    <property type="entry name" value="7TM_GPCR_Srx"/>
    <property type="match status" value="1"/>
</dbReference>
<dbReference type="PANTHER" id="PTHR23017:SF3">
    <property type="entry name" value="G-PROTEIN COUPLED RECEPTORS FAMILY 1 PROFILE DOMAIN-CONTAINING PROTEIN"/>
    <property type="match status" value="1"/>
</dbReference>
<evidence type="ECO:0000259" key="2">
    <source>
        <dbReference type="Pfam" id="PF10328"/>
    </source>
</evidence>
<feature type="transmembrane region" description="Helical" evidence="1">
    <location>
        <begin position="183"/>
        <end position="207"/>
    </location>
</feature>
<evidence type="ECO:0000313" key="3">
    <source>
        <dbReference type="EMBL" id="KAJ1346167.1"/>
    </source>
</evidence>
<protein>
    <recommendedName>
        <fullName evidence="2">7TM GPCR serpentine receptor class x (Srx) domain-containing protein</fullName>
    </recommendedName>
</protein>
<dbReference type="Proteomes" id="UP001196413">
    <property type="component" value="Unassembled WGS sequence"/>
</dbReference>
<feature type="transmembrane region" description="Helical" evidence="1">
    <location>
        <begin position="97"/>
        <end position="119"/>
    </location>
</feature>
<dbReference type="Gene3D" id="1.20.1070.10">
    <property type="entry name" value="Rhodopsin 7-helix transmembrane proteins"/>
    <property type="match status" value="1"/>
</dbReference>
<organism evidence="3 4">
    <name type="scientific">Parelaphostrongylus tenuis</name>
    <name type="common">Meningeal worm</name>
    <dbReference type="NCBI Taxonomy" id="148309"/>
    <lineage>
        <taxon>Eukaryota</taxon>
        <taxon>Metazoa</taxon>
        <taxon>Ecdysozoa</taxon>
        <taxon>Nematoda</taxon>
        <taxon>Chromadorea</taxon>
        <taxon>Rhabditida</taxon>
        <taxon>Rhabditina</taxon>
        <taxon>Rhabditomorpha</taxon>
        <taxon>Strongyloidea</taxon>
        <taxon>Metastrongylidae</taxon>
        <taxon>Parelaphostrongylus</taxon>
    </lineage>
</organism>
<dbReference type="PANTHER" id="PTHR23017">
    <property type="entry name" value="SERPENTINE RECEPTOR, CLASS X"/>
    <property type="match status" value="1"/>
</dbReference>
<keyword evidence="4" id="KW-1185">Reference proteome</keyword>
<gene>
    <name evidence="3" type="ORF">KIN20_000884</name>
</gene>